<organism evidence="2 3">
    <name type="scientific">Musca domestica</name>
    <name type="common">House fly</name>
    <dbReference type="NCBI Taxonomy" id="7370"/>
    <lineage>
        <taxon>Eukaryota</taxon>
        <taxon>Metazoa</taxon>
        <taxon>Ecdysozoa</taxon>
        <taxon>Arthropoda</taxon>
        <taxon>Hexapoda</taxon>
        <taxon>Insecta</taxon>
        <taxon>Pterygota</taxon>
        <taxon>Neoptera</taxon>
        <taxon>Endopterygota</taxon>
        <taxon>Diptera</taxon>
        <taxon>Brachycera</taxon>
        <taxon>Muscomorpha</taxon>
        <taxon>Muscoidea</taxon>
        <taxon>Muscidae</taxon>
        <taxon>Musca</taxon>
    </lineage>
</organism>
<proteinExistence type="predicted"/>
<evidence type="ECO:0000313" key="3">
    <source>
        <dbReference type="RefSeq" id="XP_058983449.1"/>
    </source>
</evidence>
<accession>A0ABM3VCC5</accession>
<dbReference type="GeneID" id="131804498"/>
<dbReference type="PROSITE" id="PS51029">
    <property type="entry name" value="MADF"/>
    <property type="match status" value="1"/>
</dbReference>
<dbReference type="PANTHER" id="PTHR12243">
    <property type="entry name" value="MADF DOMAIN TRANSCRIPTION FACTOR"/>
    <property type="match status" value="1"/>
</dbReference>
<evidence type="ECO:0000313" key="2">
    <source>
        <dbReference type="Proteomes" id="UP001652621"/>
    </source>
</evidence>
<dbReference type="Proteomes" id="UP001652621">
    <property type="component" value="Unplaced"/>
</dbReference>
<dbReference type="Pfam" id="PF10545">
    <property type="entry name" value="MADF_DNA_bdg"/>
    <property type="match status" value="1"/>
</dbReference>
<name>A0ABM3VCC5_MUSDO</name>
<feature type="domain" description="MADF" evidence="1">
    <location>
        <begin position="5"/>
        <end position="90"/>
    </location>
</feature>
<protein>
    <submittedName>
        <fullName evidence="3">Transcription factor Adf-1-like isoform X1</fullName>
    </submittedName>
</protein>
<dbReference type="InterPro" id="IPR039353">
    <property type="entry name" value="TF_Adf1"/>
</dbReference>
<reference evidence="3" key="1">
    <citation type="submission" date="2025-08" db="UniProtKB">
        <authorList>
            <consortium name="RefSeq"/>
        </authorList>
    </citation>
    <scope>IDENTIFICATION</scope>
    <source>
        <strain evidence="3">Aabys</strain>
        <tissue evidence="3">Whole body</tissue>
    </source>
</reference>
<dbReference type="InterPro" id="IPR006578">
    <property type="entry name" value="MADF-dom"/>
</dbReference>
<evidence type="ECO:0000259" key="1">
    <source>
        <dbReference type="PROSITE" id="PS51029"/>
    </source>
</evidence>
<dbReference type="SMART" id="SM00595">
    <property type="entry name" value="MADF"/>
    <property type="match status" value="1"/>
</dbReference>
<sequence length="245" mass="28120">MDDKKLIESVRNCPCLYDKTHKDFKDREKKRRAWIEVANNLDVDETIAMKRWGNLRERFSKDIRNPQNSSGSGKQWALLESLQFLRSHIISRPIYLFYSMRQSAPILKTDIKPDILNESSSSSCVLPVQSAQLDSEESISTFPMQSNSISPTKSWPSTSRIKKRKSSLRLGEMDTTIGETVKTFQEISTRKARREEFSLEICGFGTMICSAISKMKKSTQAAVIRRCTDIVMQAQIDEHEGDQRE</sequence>
<gene>
    <name evidence="3" type="primary">LOC131804498</name>
</gene>
<dbReference type="RefSeq" id="XP_058983449.1">
    <property type="nucleotide sequence ID" value="XM_059127466.1"/>
</dbReference>
<keyword evidence="2" id="KW-1185">Reference proteome</keyword>
<dbReference type="PANTHER" id="PTHR12243:SF67">
    <property type="entry name" value="COREPRESSOR OF PANGOLIN, ISOFORM A-RELATED"/>
    <property type="match status" value="1"/>
</dbReference>